<dbReference type="Pfam" id="PF13439">
    <property type="entry name" value="Glyco_transf_4"/>
    <property type="match status" value="1"/>
</dbReference>
<dbReference type="PANTHER" id="PTHR12526:SF572">
    <property type="entry name" value="BLL5144 PROTEIN"/>
    <property type="match status" value="1"/>
</dbReference>
<dbReference type="PANTHER" id="PTHR12526">
    <property type="entry name" value="GLYCOSYLTRANSFERASE"/>
    <property type="match status" value="1"/>
</dbReference>
<dbReference type="Proteomes" id="UP000176498">
    <property type="component" value="Unassembled WGS sequence"/>
</dbReference>
<evidence type="ECO:0000259" key="2">
    <source>
        <dbReference type="Pfam" id="PF13439"/>
    </source>
</evidence>
<dbReference type="InterPro" id="IPR001296">
    <property type="entry name" value="Glyco_trans_1"/>
</dbReference>
<feature type="domain" description="Glycosyltransferase subfamily 4-like N-terminal" evidence="2">
    <location>
        <begin position="39"/>
        <end position="187"/>
    </location>
</feature>
<gene>
    <name evidence="3" type="ORF">A2Y82_04300</name>
</gene>
<dbReference type="Pfam" id="PF00534">
    <property type="entry name" value="Glycos_transf_1"/>
    <property type="match status" value="1"/>
</dbReference>
<evidence type="ECO:0000313" key="4">
    <source>
        <dbReference type="Proteomes" id="UP000176498"/>
    </source>
</evidence>
<comment type="caution">
    <text evidence="3">The sequence shown here is derived from an EMBL/GenBank/DDBJ whole genome shotgun (WGS) entry which is preliminary data.</text>
</comment>
<dbReference type="Gene3D" id="3.40.50.2000">
    <property type="entry name" value="Glycogen Phosphorylase B"/>
    <property type="match status" value="2"/>
</dbReference>
<feature type="domain" description="Glycosyl transferase family 1" evidence="1">
    <location>
        <begin position="219"/>
        <end position="355"/>
    </location>
</feature>
<sequence>MKIAFIHHDKKISTGAHYINDLIKIKLRERGVKVRNFYPKAPLIDSPHHLRGLKNILFFYSLLENKEEILKCDLIQGTTYTPLTFLTFDIPVISHFGSTTYGFLKSVPLTNSLEKGTRQILYKLKKLNVVTELNLKTQKPLRDIMEIENYVASKAEAVIATSLKVKEELKECGIAESKIELIHNAVEDYWFDNHKQPIIDKPNLVFLGRLGSDIFTFKLKGLDRLIDIYHHFPDLNKITVALTSNKGLEQYFFDKIQNSQFYKNVQKDKIPEIINPLCGSILLITSRYEGFSLSLIEGMTQGLIPISYPVGVASEVIVNGENGFIVNNQAEVYAAIENIVKNNNLRLEMSQNAYKTSLAFRADLMVDKFIALYKKVLQNYKHKKENINKE</sequence>
<proteinExistence type="predicted"/>
<accession>A0A1G1XQR9</accession>
<dbReference type="InterPro" id="IPR028098">
    <property type="entry name" value="Glyco_trans_4-like_N"/>
</dbReference>
<dbReference type="AlphaFoldDB" id="A0A1G1XQR9"/>
<name>A0A1G1XQR9_9BACT</name>
<organism evidence="3 4">
    <name type="scientific">Candidatus Buchananbacteria bacterium RBG_13_36_9</name>
    <dbReference type="NCBI Taxonomy" id="1797530"/>
    <lineage>
        <taxon>Bacteria</taxon>
        <taxon>Candidatus Buchananiibacteriota</taxon>
    </lineage>
</organism>
<evidence type="ECO:0008006" key="5">
    <source>
        <dbReference type="Google" id="ProtNLM"/>
    </source>
</evidence>
<reference evidence="3 4" key="1">
    <citation type="journal article" date="2016" name="Nat. Commun.">
        <title>Thousands of microbial genomes shed light on interconnected biogeochemical processes in an aquifer system.</title>
        <authorList>
            <person name="Anantharaman K."/>
            <person name="Brown C.T."/>
            <person name="Hug L.A."/>
            <person name="Sharon I."/>
            <person name="Castelle C.J."/>
            <person name="Probst A.J."/>
            <person name="Thomas B.C."/>
            <person name="Singh A."/>
            <person name="Wilkins M.J."/>
            <person name="Karaoz U."/>
            <person name="Brodie E.L."/>
            <person name="Williams K.H."/>
            <person name="Hubbard S.S."/>
            <person name="Banfield J.F."/>
        </authorList>
    </citation>
    <scope>NUCLEOTIDE SEQUENCE [LARGE SCALE GENOMIC DNA]</scope>
</reference>
<evidence type="ECO:0000313" key="3">
    <source>
        <dbReference type="EMBL" id="OGY42358.1"/>
    </source>
</evidence>
<dbReference type="SUPFAM" id="SSF53756">
    <property type="entry name" value="UDP-Glycosyltransferase/glycogen phosphorylase"/>
    <property type="match status" value="1"/>
</dbReference>
<protein>
    <recommendedName>
        <fullName evidence="5">Glycosyl transferase family 1 domain-containing protein</fullName>
    </recommendedName>
</protein>
<evidence type="ECO:0000259" key="1">
    <source>
        <dbReference type="Pfam" id="PF00534"/>
    </source>
</evidence>
<dbReference type="GO" id="GO:0016757">
    <property type="term" value="F:glycosyltransferase activity"/>
    <property type="evidence" value="ECO:0007669"/>
    <property type="project" value="InterPro"/>
</dbReference>
<dbReference type="CDD" id="cd03801">
    <property type="entry name" value="GT4_PimA-like"/>
    <property type="match status" value="1"/>
</dbReference>
<dbReference type="EMBL" id="MHHZ01000004">
    <property type="protein sequence ID" value="OGY42358.1"/>
    <property type="molecule type" value="Genomic_DNA"/>
</dbReference>